<dbReference type="EMBL" id="JADGIZ020000055">
    <property type="protein sequence ID" value="KAL2912938.1"/>
    <property type="molecule type" value="Genomic_DNA"/>
</dbReference>
<evidence type="ECO:0000313" key="3">
    <source>
        <dbReference type="Proteomes" id="UP001527925"/>
    </source>
</evidence>
<protein>
    <submittedName>
        <fullName evidence="2">Uncharacterized protein</fullName>
    </submittedName>
</protein>
<feature type="compositionally biased region" description="Low complexity" evidence="1">
    <location>
        <begin position="1"/>
        <end position="32"/>
    </location>
</feature>
<feature type="compositionally biased region" description="Low complexity" evidence="1">
    <location>
        <begin position="40"/>
        <end position="50"/>
    </location>
</feature>
<gene>
    <name evidence="2" type="ORF">HK105_207609</name>
</gene>
<proteinExistence type="predicted"/>
<sequence length="425" mass="45350">MLVDDAAAAALLKEPNQNQQQQQRRQPKQPKQPQQPPQPQQQQPQQPQQQVRRVNIKDFLKRTAAPDSPPLATAPAVPAAKNGQKSTTPPKSATPTEAPASVPTPAAASASSGSMRQSRSSGASGSTSSRSSGSSGGALATSDSPAESRAADVPTAAGSSRSAGASSSAASPPAIPEHVPLVPEASPPRDISVHQWTTLGTAHKRRGDEITKKHPKSPTRELNAAIHYVASLLCFISAYSTTDADTHSSMASDTFVKHVDSLTSMLEHTISLAKKSGLLPFASLLMRCEAALLFRATVHRHSSIQLLNREIDGLKQMSTEPEPALSASELAEQIKIKSKAIYGHQAKITSATLRADRRLRDAEACCPTFYAMFRDYFVTSPIAVGVPLSTIVRLARQCFLGYLRVGLPSATFDLYRPAMSQLPFP</sequence>
<organism evidence="2 3">
    <name type="scientific">Polyrhizophydium stewartii</name>
    <dbReference type="NCBI Taxonomy" id="2732419"/>
    <lineage>
        <taxon>Eukaryota</taxon>
        <taxon>Fungi</taxon>
        <taxon>Fungi incertae sedis</taxon>
        <taxon>Chytridiomycota</taxon>
        <taxon>Chytridiomycota incertae sedis</taxon>
        <taxon>Chytridiomycetes</taxon>
        <taxon>Rhizophydiales</taxon>
        <taxon>Rhizophydiales incertae sedis</taxon>
        <taxon>Polyrhizophydium</taxon>
    </lineage>
</organism>
<comment type="caution">
    <text evidence="2">The sequence shown here is derived from an EMBL/GenBank/DDBJ whole genome shotgun (WGS) entry which is preliminary data.</text>
</comment>
<evidence type="ECO:0000313" key="2">
    <source>
        <dbReference type="EMBL" id="KAL2912938.1"/>
    </source>
</evidence>
<keyword evidence="3" id="KW-1185">Reference proteome</keyword>
<name>A0ABR4N079_9FUNG</name>
<accession>A0ABR4N079</accession>
<dbReference type="Proteomes" id="UP001527925">
    <property type="component" value="Unassembled WGS sequence"/>
</dbReference>
<feature type="compositionally biased region" description="Low complexity" evidence="1">
    <location>
        <begin position="70"/>
        <end position="144"/>
    </location>
</feature>
<evidence type="ECO:0000256" key="1">
    <source>
        <dbReference type="SAM" id="MobiDB-lite"/>
    </source>
</evidence>
<reference evidence="2 3" key="1">
    <citation type="submission" date="2023-09" db="EMBL/GenBank/DDBJ databases">
        <title>Pangenome analysis of Batrachochytrium dendrobatidis and related Chytrids.</title>
        <authorList>
            <person name="Yacoub M.N."/>
            <person name="Stajich J.E."/>
            <person name="James T.Y."/>
        </authorList>
    </citation>
    <scope>NUCLEOTIDE SEQUENCE [LARGE SCALE GENOMIC DNA]</scope>
    <source>
        <strain evidence="2 3">JEL0888</strain>
    </source>
</reference>
<feature type="compositionally biased region" description="Low complexity" evidence="1">
    <location>
        <begin position="156"/>
        <end position="172"/>
    </location>
</feature>
<feature type="region of interest" description="Disordered" evidence="1">
    <location>
        <begin position="1"/>
        <end position="188"/>
    </location>
</feature>